<evidence type="ECO:0000313" key="3">
    <source>
        <dbReference type="EMBL" id="GFO33606.1"/>
    </source>
</evidence>
<evidence type="ECO:0000259" key="2">
    <source>
        <dbReference type="Pfam" id="PF13843"/>
    </source>
</evidence>
<dbReference type="EMBL" id="BLXT01006818">
    <property type="protein sequence ID" value="GFO33606.1"/>
    <property type="molecule type" value="Genomic_DNA"/>
</dbReference>
<dbReference type="InterPro" id="IPR029526">
    <property type="entry name" value="PGBD"/>
</dbReference>
<reference evidence="3 4" key="1">
    <citation type="journal article" date="2021" name="Elife">
        <title>Chloroplast acquisition without the gene transfer in kleptoplastic sea slugs, Plakobranchus ocellatus.</title>
        <authorList>
            <person name="Maeda T."/>
            <person name="Takahashi S."/>
            <person name="Yoshida T."/>
            <person name="Shimamura S."/>
            <person name="Takaki Y."/>
            <person name="Nagai Y."/>
            <person name="Toyoda A."/>
            <person name="Suzuki Y."/>
            <person name="Arimoto A."/>
            <person name="Ishii H."/>
            <person name="Satoh N."/>
            <person name="Nishiyama T."/>
            <person name="Hasebe M."/>
            <person name="Maruyama T."/>
            <person name="Minagawa J."/>
            <person name="Obokata J."/>
            <person name="Shigenobu S."/>
        </authorList>
    </citation>
    <scope>NUCLEOTIDE SEQUENCE [LARGE SCALE GENOMIC DNA]</scope>
</reference>
<organism evidence="3 4">
    <name type="scientific">Plakobranchus ocellatus</name>
    <dbReference type="NCBI Taxonomy" id="259542"/>
    <lineage>
        <taxon>Eukaryota</taxon>
        <taxon>Metazoa</taxon>
        <taxon>Spiralia</taxon>
        <taxon>Lophotrochozoa</taxon>
        <taxon>Mollusca</taxon>
        <taxon>Gastropoda</taxon>
        <taxon>Heterobranchia</taxon>
        <taxon>Euthyneura</taxon>
        <taxon>Panpulmonata</taxon>
        <taxon>Sacoglossa</taxon>
        <taxon>Placobranchoidea</taxon>
        <taxon>Plakobranchidae</taxon>
        <taxon>Plakobranchus</taxon>
    </lineage>
</organism>
<dbReference type="CDD" id="cd06503">
    <property type="entry name" value="ATP-synt_Fo_b"/>
    <property type="match status" value="1"/>
</dbReference>
<dbReference type="PANTHER" id="PTHR46599">
    <property type="entry name" value="PIGGYBAC TRANSPOSABLE ELEMENT-DERIVED PROTEIN 4"/>
    <property type="match status" value="1"/>
</dbReference>
<dbReference type="PANTHER" id="PTHR46599:SF3">
    <property type="entry name" value="PIGGYBAC TRANSPOSABLE ELEMENT-DERIVED PROTEIN 4"/>
    <property type="match status" value="1"/>
</dbReference>
<feature type="region of interest" description="Disordered" evidence="1">
    <location>
        <begin position="246"/>
        <end position="306"/>
    </location>
</feature>
<name>A0AAV4CNZ2_9GAST</name>
<comment type="caution">
    <text evidence="3">The sequence shown here is derived from an EMBL/GenBank/DDBJ whole genome shotgun (WGS) entry which is preliminary data.</text>
</comment>
<accession>A0AAV4CNZ2</accession>
<feature type="domain" description="PiggyBac transposable element-derived protein" evidence="2">
    <location>
        <begin position="1"/>
        <end position="243"/>
    </location>
</feature>
<dbReference type="Proteomes" id="UP000735302">
    <property type="component" value="Unassembled WGS sequence"/>
</dbReference>
<keyword evidence="4" id="KW-1185">Reference proteome</keyword>
<dbReference type="AlphaFoldDB" id="A0AAV4CNZ2"/>
<evidence type="ECO:0000256" key="1">
    <source>
        <dbReference type="SAM" id="MobiDB-lite"/>
    </source>
</evidence>
<sequence>MGLDKKPTLHDYWTHHPVLHSSFAPKVMVRERFLSILAFLHINDNDSFVPHGQPDYDPIQKIRPFVDYLNAKLKEVYQSQRGVCIDEAMIFFKGRSRFKVCMKEKPTKWGFKLYKLCESSSGYVWSVEMYCADKRISNKPVDVTMRLLQPLLDQGYRLYVGNYYCCPDLWNQMQGRNTMLVGTCRKNRVGMPADLFQNRQSPGDFDFRRKGQLVATRWFNKREVVTLSTIHQPQLTETIGVKLLAEERKEKEEPERQAREKKEEAERQARENNKEAERQAREKKEEAERQAREKKEEAERQAREKK</sequence>
<proteinExistence type="predicted"/>
<dbReference type="Pfam" id="PF13843">
    <property type="entry name" value="DDE_Tnp_1_7"/>
    <property type="match status" value="1"/>
</dbReference>
<gene>
    <name evidence="3" type="ORF">PoB_006011100</name>
</gene>
<protein>
    <submittedName>
        <fullName evidence="3">PiggyBac transposable element-derived protein 4-like</fullName>
    </submittedName>
</protein>
<evidence type="ECO:0000313" key="4">
    <source>
        <dbReference type="Proteomes" id="UP000735302"/>
    </source>
</evidence>